<evidence type="ECO:0000313" key="3">
    <source>
        <dbReference type="Proteomes" id="UP000663868"/>
    </source>
</evidence>
<feature type="domain" description="FERM" evidence="1">
    <location>
        <begin position="1"/>
        <end position="118"/>
    </location>
</feature>
<comment type="caution">
    <text evidence="2">The sequence shown here is derived from an EMBL/GenBank/DDBJ whole genome shotgun (WGS) entry which is preliminary data.</text>
</comment>
<feature type="non-terminal residue" evidence="2">
    <location>
        <position position="118"/>
    </location>
</feature>
<evidence type="ECO:0000259" key="1">
    <source>
        <dbReference type="PROSITE" id="PS50057"/>
    </source>
</evidence>
<gene>
    <name evidence="2" type="ORF">KXQ929_LOCUS48497</name>
</gene>
<reference evidence="2" key="1">
    <citation type="submission" date="2021-02" db="EMBL/GenBank/DDBJ databases">
        <authorList>
            <person name="Nowell W R."/>
        </authorList>
    </citation>
    <scope>NUCLEOTIDE SEQUENCE</scope>
</reference>
<dbReference type="Proteomes" id="UP000663868">
    <property type="component" value="Unassembled WGS sequence"/>
</dbReference>
<organism evidence="2 3">
    <name type="scientific">Adineta steineri</name>
    <dbReference type="NCBI Taxonomy" id="433720"/>
    <lineage>
        <taxon>Eukaryota</taxon>
        <taxon>Metazoa</taxon>
        <taxon>Spiralia</taxon>
        <taxon>Gnathifera</taxon>
        <taxon>Rotifera</taxon>
        <taxon>Eurotatoria</taxon>
        <taxon>Bdelloidea</taxon>
        <taxon>Adinetida</taxon>
        <taxon>Adinetidae</taxon>
        <taxon>Adineta</taxon>
    </lineage>
</organism>
<accession>A0A820LH18</accession>
<proteinExistence type="predicted"/>
<dbReference type="EMBL" id="CAJOBB010019116">
    <property type="protein sequence ID" value="CAF4355157.1"/>
    <property type="molecule type" value="Genomic_DNA"/>
</dbReference>
<sequence length="118" mass="13549">MYPVPTNLIETLSAYFLQGCFENKFDADKNRDILRLIISAVGLSEENTDGIKEKIIELYRDLNGVDTRSAQNQFVHQISQSNTYGMIHFELKNTLNEAIYLGLNHNGIHSRSLLRNEF</sequence>
<name>A0A820LH18_9BILA</name>
<dbReference type="InterPro" id="IPR000299">
    <property type="entry name" value="FERM_domain"/>
</dbReference>
<dbReference type="PROSITE" id="PS50057">
    <property type="entry name" value="FERM_3"/>
    <property type="match status" value="1"/>
</dbReference>
<protein>
    <recommendedName>
        <fullName evidence="1">FERM domain-containing protein</fullName>
    </recommendedName>
</protein>
<feature type="non-terminal residue" evidence="2">
    <location>
        <position position="1"/>
    </location>
</feature>
<dbReference type="AlphaFoldDB" id="A0A820LH18"/>
<evidence type="ECO:0000313" key="2">
    <source>
        <dbReference type="EMBL" id="CAF4355157.1"/>
    </source>
</evidence>